<reference evidence="1" key="1">
    <citation type="submission" date="2015-08" db="EMBL/GenBank/DDBJ databases">
        <title>Complete DNA Sequence of Pseudomonas syringae pv. actinidiae, the Causal Agent of Kiwifruit Canker Disease.</title>
        <authorList>
            <person name="Rikkerink E.H.A."/>
            <person name="Fineran P.C."/>
        </authorList>
    </citation>
    <scope>NUCLEOTIDE SEQUENCE</scope>
    <source>
        <strain evidence="1">DSM 13666</strain>
    </source>
</reference>
<organism evidence="1">
    <name type="scientific">Halalkalibacterium halodurans</name>
    <name type="common">Bacillus halodurans</name>
    <dbReference type="NCBI Taxonomy" id="86665"/>
    <lineage>
        <taxon>Bacteria</taxon>
        <taxon>Bacillati</taxon>
        <taxon>Bacillota</taxon>
        <taxon>Bacilli</taxon>
        <taxon>Bacillales</taxon>
        <taxon>Bacillaceae</taxon>
        <taxon>Halalkalibacterium (ex Joshi et al. 2022)</taxon>
    </lineage>
</organism>
<comment type="caution">
    <text evidence="1">The sequence shown here is derived from an EMBL/GenBank/DDBJ whole genome shotgun (WGS) entry which is preliminary data.</text>
</comment>
<protein>
    <submittedName>
        <fullName evidence="1">Uncharacterized protein</fullName>
    </submittedName>
</protein>
<evidence type="ECO:0000313" key="1">
    <source>
        <dbReference type="EMBL" id="KOO38474.1"/>
    </source>
</evidence>
<sequence>MKQIKNVKVPNEILSNPNKLMMFWYLLSQSSRNGELESWIETHGEDKVLNLIVDHVNQSSNLT</sequence>
<proteinExistence type="predicted"/>
<dbReference type="EMBL" id="LILD01000001">
    <property type="protein sequence ID" value="KOO38474.1"/>
    <property type="molecule type" value="Genomic_DNA"/>
</dbReference>
<dbReference type="AlphaFoldDB" id="A0A0M0KI93"/>
<gene>
    <name evidence="1" type="ORF">AMD02_06080</name>
</gene>
<dbReference type="PATRIC" id="fig|136160.3.peg.1513"/>
<name>A0A0M0KI93_ALKHA</name>
<accession>A0A0M0KI93</accession>